<comment type="caution">
    <text evidence="1">The sequence shown here is derived from an EMBL/GenBank/DDBJ whole genome shotgun (WGS) entry which is preliminary data.</text>
</comment>
<dbReference type="InterPro" id="IPR050310">
    <property type="entry name" value="VPS10-sortilin"/>
</dbReference>
<gene>
    <name evidence="1" type="primary">SORCS1_3</name>
    <name evidence="1" type="ORF">GOODEAATRI_012503</name>
</gene>
<organism evidence="1 2">
    <name type="scientific">Goodea atripinnis</name>
    <dbReference type="NCBI Taxonomy" id="208336"/>
    <lineage>
        <taxon>Eukaryota</taxon>
        <taxon>Metazoa</taxon>
        <taxon>Chordata</taxon>
        <taxon>Craniata</taxon>
        <taxon>Vertebrata</taxon>
        <taxon>Euteleostomi</taxon>
        <taxon>Actinopterygii</taxon>
        <taxon>Neopterygii</taxon>
        <taxon>Teleostei</taxon>
        <taxon>Neoteleostei</taxon>
        <taxon>Acanthomorphata</taxon>
        <taxon>Ovalentaria</taxon>
        <taxon>Atherinomorphae</taxon>
        <taxon>Cyprinodontiformes</taxon>
        <taxon>Goodeidae</taxon>
        <taxon>Goodea</taxon>
    </lineage>
</organism>
<dbReference type="Proteomes" id="UP001476798">
    <property type="component" value="Unassembled WGS sequence"/>
</dbReference>
<protein>
    <submittedName>
        <fullName evidence="1">VPS10 domain-containing receptor SorCS1</fullName>
    </submittedName>
</protein>
<proteinExistence type="predicted"/>
<reference evidence="1 2" key="1">
    <citation type="submission" date="2021-06" db="EMBL/GenBank/DDBJ databases">
        <authorList>
            <person name="Palmer J.M."/>
        </authorList>
    </citation>
    <scope>NUCLEOTIDE SEQUENCE [LARGE SCALE GENOMIC DNA]</scope>
    <source>
        <strain evidence="1 2">GA_2019</strain>
        <tissue evidence="1">Muscle</tissue>
    </source>
</reference>
<dbReference type="PANTHER" id="PTHR12106:SF10">
    <property type="entry name" value="VPS10 DOMAIN-CONTAINING RECEPTOR SORCS3"/>
    <property type="match status" value="1"/>
</dbReference>
<keyword evidence="2" id="KW-1185">Reference proteome</keyword>
<sequence>MKLRLLTPAAKAGITIIMVLTDPEFESSVLISTDEGASYQKYRLSFFVLSLLFHPTEEDWALAYSHDQKVSDTDLRAVWLLLREEMISERRSLYQSCQQLTSEKAVTA</sequence>
<dbReference type="SUPFAM" id="SSF110296">
    <property type="entry name" value="Oligoxyloglucan reducing end-specific cellobiohydrolase"/>
    <property type="match status" value="1"/>
</dbReference>
<keyword evidence="1" id="KW-0675">Receptor</keyword>
<dbReference type="PANTHER" id="PTHR12106">
    <property type="entry name" value="SORTILIN RELATED"/>
    <property type="match status" value="1"/>
</dbReference>
<accession>A0ABV0NU05</accession>
<name>A0ABV0NU05_9TELE</name>
<dbReference type="EMBL" id="JAHRIO010050779">
    <property type="protein sequence ID" value="MEQ2174906.1"/>
    <property type="molecule type" value="Genomic_DNA"/>
</dbReference>
<evidence type="ECO:0000313" key="1">
    <source>
        <dbReference type="EMBL" id="MEQ2174906.1"/>
    </source>
</evidence>
<evidence type="ECO:0000313" key="2">
    <source>
        <dbReference type="Proteomes" id="UP001476798"/>
    </source>
</evidence>